<dbReference type="Proteomes" id="UP000315925">
    <property type="component" value="Chromosome"/>
</dbReference>
<sequence length="109" mass="12036">MKISITPKAKQFISRMIRMCGGTKSAGMRLIVGEGGCSGFTTDFSVVEEPQQSDTTWEDGVRLFIPKECLPYFEEAIVHFVETPTETRLIVLSGRKNNNSCSCSSLPPD</sequence>
<reference evidence="2 4" key="1">
    <citation type="submission" date="2014-08" db="EMBL/GenBank/DDBJ databases">
        <title>Methylacidiphilum kamchatkense strain Kam1 draft genome sequence.</title>
        <authorList>
            <person name="Birkeland N.-K."/>
            <person name="Erikstad H.A."/>
        </authorList>
    </citation>
    <scope>NUCLEOTIDE SEQUENCE [LARGE SCALE GENOMIC DNA]</scope>
    <source>
        <strain evidence="2 4">Kam1</strain>
    </source>
</reference>
<dbReference type="STRING" id="1202785.A946_05600"/>
<evidence type="ECO:0000313" key="2">
    <source>
        <dbReference type="EMBL" id="KIE58877.1"/>
    </source>
</evidence>
<protein>
    <submittedName>
        <fullName evidence="2">Fe-S cluster assembly scaffold protein SufA</fullName>
    </submittedName>
    <submittedName>
        <fullName evidence="3">Iron-sulfur cluster assembly accessory protein</fullName>
    </submittedName>
</protein>
<feature type="domain" description="Core" evidence="1">
    <location>
        <begin position="1"/>
        <end position="103"/>
    </location>
</feature>
<reference evidence="5" key="3">
    <citation type="submission" date="2019-03" db="EMBL/GenBank/DDBJ databases">
        <title>Complete genome of Methylacidiphilum kamchatkense Kam1.</title>
        <authorList>
            <person name="Kruse T."/>
            <person name="Murarilal Ratnadevi C."/>
            <person name="Erikstad H.-A."/>
            <person name="Birkeland N.-K."/>
        </authorList>
    </citation>
    <scope>NUCLEOTIDE SEQUENCE [LARGE SCALE GENOMIC DNA]</scope>
    <source>
        <strain evidence="5">kam1</strain>
    </source>
</reference>
<dbReference type="EMBL" id="JQNX01000003">
    <property type="protein sequence ID" value="KIE58877.1"/>
    <property type="molecule type" value="Genomic_DNA"/>
</dbReference>
<evidence type="ECO:0000313" key="4">
    <source>
        <dbReference type="Proteomes" id="UP000031594"/>
    </source>
</evidence>
<dbReference type="KEGG" id="mkc:kam1_443"/>
<dbReference type="AlphaFoldDB" id="A0A0C1RLF3"/>
<evidence type="ECO:0000313" key="3">
    <source>
        <dbReference type="EMBL" id="QDQ41694.1"/>
    </source>
</evidence>
<dbReference type="RefSeq" id="WP_039721322.1">
    <property type="nucleotide sequence ID" value="NZ_CP037899.1"/>
</dbReference>
<accession>A0A0C1RLF3</accession>
<evidence type="ECO:0000259" key="1">
    <source>
        <dbReference type="Pfam" id="PF01521"/>
    </source>
</evidence>
<dbReference type="SUPFAM" id="SSF89360">
    <property type="entry name" value="HesB-like domain"/>
    <property type="match status" value="1"/>
</dbReference>
<dbReference type="EMBL" id="CP037899">
    <property type="protein sequence ID" value="QDQ41694.1"/>
    <property type="molecule type" value="Genomic_DNA"/>
</dbReference>
<dbReference type="Proteomes" id="UP000031594">
    <property type="component" value="Unassembled WGS sequence"/>
</dbReference>
<dbReference type="Gene3D" id="2.60.300.12">
    <property type="entry name" value="HesB-like domain"/>
    <property type="match status" value="1"/>
</dbReference>
<evidence type="ECO:0000313" key="5">
    <source>
        <dbReference type="Proteomes" id="UP000315925"/>
    </source>
</evidence>
<dbReference type="InterPro" id="IPR035903">
    <property type="entry name" value="HesB-like_dom_sf"/>
</dbReference>
<dbReference type="OrthoDB" id="7569455at2"/>
<keyword evidence="4" id="KW-1185">Reference proteome</keyword>
<dbReference type="Pfam" id="PF01521">
    <property type="entry name" value="Fe-S_biosyn"/>
    <property type="match status" value="1"/>
</dbReference>
<dbReference type="InterPro" id="IPR000361">
    <property type="entry name" value="ATAP_core_dom"/>
</dbReference>
<name>A0A0C1RLF3_9BACT</name>
<proteinExistence type="predicted"/>
<gene>
    <name evidence="3" type="primary">nifU</name>
    <name evidence="2" type="ORF">A946_05600</name>
    <name evidence="3" type="ORF">kam1_443</name>
</gene>
<reference evidence="3" key="2">
    <citation type="journal article" date="2019" name="BMC Genomics">
        <title>Complete genome sequence analysis of the thermoacidophilic verrucomicrobial methanotroph 'Candidatus Methylacidiphilum kamchatkense' strain Kam1 and comparison with its closest relatives.</title>
        <authorList>
            <person name="Kruse T."/>
            <person name="Ratnadevi C.M."/>
            <person name="Erikstad H.A."/>
            <person name="Birkeland N.K."/>
        </authorList>
    </citation>
    <scope>NUCLEOTIDE SEQUENCE</scope>
    <source>
        <strain evidence="3">Kam1</strain>
    </source>
</reference>
<organism evidence="3 5">
    <name type="scientific">Methylacidiphilum kamchatkense Kam1</name>
    <dbReference type="NCBI Taxonomy" id="1202785"/>
    <lineage>
        <taxon>Bacteria</taxon>
        <taxon>Pseudomonadati</taxon>
        <taxon>Verrucomicrobiota</taxon>
        <taxon>Methylacidiphilae</taxon>
        <taxon>Methylacidiphilales</taxon>
        <taxon>Methylacidiphilaceae</taxon>
        <taxon>Methylacidiphilum (ex Ratnadevi et al. 2023)</taxon>
    </lineage>
</organism>